<dbReference type="Proteomes" id="UP000199093">
    <property type="component" value="Unassembled WGS sequence"/>
</dbReference>
<gene>
    <name evidence="1" type="ORF">SAMN04487993_1013130</name>
</gene>
<name>A0A1G8PVB7_9RHOB</name>
<dbReference type="RefSeq" id="WP_089848769.1">
    <property type="nucleotide sequence ID" value="NZ_FNEJ01000013.1"/>
</dbReference>
<dbReference type="AlphaFoldDB" id="A0A1G8PVB7"/>
<evidence type="ECO:0008006" key="3">
    <source>
        <dbReference type="Google" id="ProtNLM"/>
    </source>
</evidence>
<dbReference type="OrthoDB" id="7873792at2"/>
<reference evidence="1 2" key="1">
    <citation type="submission" date="2016-10" db="EMBL/GenBank/DDBJ databases">
        <authorList>
            <person name="de Groot N.N."/>
        </authorList>
    </citation>
    <scope>NUCLEOTIDE SEQUENCE [LARGE SCALE GENOMIC DNA]</scope>
    <source>
        <strain evidence="1 2">DSM 26424</strain>
    </source>
</reference>
<sequence>MNGHQATRADDLRLLEMLHLRDVEQWTAGQIPTRFGMTRSAVLGQMFRVDKVEPLDCLCRRKANRDGGMKPRWWRGQA</sequence>
<organism evidence="1 2">
    <name type="scientific">Salipiger marinus</name>
    <dbReference type="NCBI Taxonomy" id="555512"/>
    <lineage>
        <taxon>Bacteria</taxon>
        <taxon>Pseudomonadati</taxon>
        <taxon>Pseudomonadota</taxon>
        <taxon>Alphaproteobacteria</taxon>
        <taxon>Rhodobacterales</taxon>
        <taxon>Roseobacteraceae</taxon>
        <taxon>Salipiger</taxon>
    </lineage>
</organism>
<evidence type="ECO:0000313" key="2">
    <source>
        <dbReference type="Proteomes" id="UP000199093"/>
    </source>
</evidence>
<dbReference type="EMBL" id="FNEJ01000013">
    <property type="protein sequence ID" value="SDI96206.1"/>
    <property type="molecule type" value="Genomic_DNA"/>
</dbReference>
<proteinExistence type="predicted"/>
<keyword evidence="2" id="KW-1185">Reference proteome</keyword>
<evidence type="ECO:0000313" key="1">
    <source>
        <dbReference type="EMBL" id="SDI96206.1"/>
    </source>
</evidence>
<protein>
    <recommendedName>
        <fullName evidence="3">Winged helix-turn helix</fullName>
    </recommendedName>
</protein>
<dbReference type="STRING" id="555512.SAMN04487993_1013130"/>
<accession>A0A1G8PVB7</accession>